<evidence type="ECO:0000256" key="6">
    <source>
        <dbReference type="SAM" id="SignalP"/>
    </source>
</evidence>
<evidence type="ECO:0000256" key="3">
    <source>
        <dbReference type="ARBA" id="ARBA00023239"/>
    </source>
</evidence>
<keyword evidence="3 4" id="KW-0456">Lyase</keyword>
<feature type="domain" description="Pectate lyase" evidence="7">
    <location>
        <begin position="1438"/>
        <end position="1656"/>
    </location>
</feature>
<evidence type="ECO:0000256" key="4">
    <source>
        <dbReference type="RuleBase" id="RU361173"/>
    </source>
</evidence>
<dbReference type="InterPro" id="IPR000070">
    <property type="entry name" value="Pectinesterase_cat"/>
</dbReference>
<evidence type="ECO:0000256" key="2">
    <source>
        <dbReference type="ARBA" id="ARBA00023085"/>
    </source>
</evidence>
<protein>
    <submittedName>
        <fullName evidence="8">Pectin methylesterase</fullName>
    </submittedName>
</protein>
<feature type="region of interest" description="Disordered" evidence="5">
    <location>
        <begin position="535"/>
        <end position="555"/>
    </location>
</feature>
<gene>
    <name evidence="8" type="ORF">BM524_17535</name>
</gene>
<dbReference type="EMBL" id="CP018024">
    <property type="protein sequence ID" value="APD91459.1"/>
    <property type="molecule type" value="Genomic_DNA"/>
</dbReference>
<dbReference type="InterPro" id="IPR045032">
    <property type="entry name" value="PEL"/>
</dbReference>
<dbReference type="GO" id="GO:0000272">
    <property type="term" value="P:polysaccharide catabolic process"/>
    <property type="evidence" value="ECO:0007669"/>
    <property type="project" value="UniProtKB-KW"/>
</dbReference>
<sequence>MKLTKIAALMSGVILVTACGEKSSTNVTLPPDPALTGIFVDSPVEGINYTSASVENSTTNAQGEYSYFRGEQLAFSIGQLTFPETPASSVISPLDLFATDNPFNQSVVNTLRLLQSLDTDGDPSNGISLSASAGDVAVATLDEGQTIEDFFNQSDADFAADVEVWLGSAGGASATLVDKAQAISHFVNYLEAELGTLFPNTFDVTRFTGDIYASTLEGRSVSQATYTFTPDDETNLSGTFVRVHGEESTTGNYEFSFGRKVIALSFGEQTEYLISRAFNTVNEVYSLCVISPDNAQSMPLVLHVESCLANEDPQNYLFAFTQEQADVELAKLEEAANSIQAALEENFDTDTDTFFSSSYKRLSEEPDAGALYYVTGGSPLVDATTGQLTLEGDRFSIGNAAANPAANTSASDTVGMGIYNLSGGFTISFDVISHNGGGTFSLYVDNNTTGQDNSVHGAASKFVSIGLADGTMVPGTRFTYTYEPGDDIGGGDPSAPDAKILDSSVTNSFFQLRTDSSATITIDNLKIETVADAVDPVPPVEPEPTEPEEPEVIPSVPLPLSYTFAGESEDIFSTNYAAIENAAGEQVAMFTITGGSVTQIDTGIQLDGGRFTLGNTEPDTQSSSDDTSSTGALDLSRPYKVIFDVISAEDSEGDNKFQIYVDNNTSGSANSHLGSDSRFFNEPVLELEPGTTMTVEGQIATPNSYLQFRTESGSIVVIDNIRIEYIDENTLLEETFETDADTFFSPEYKSTDGGATPFYSVTGGGSGLVISEGQLAIDSARFTMGNSTPDTDTTADDTTTTGILDLSREYTISMDIIAVEDSEGDNNFQIYVDNNTSSSSKSIHGGDSKFYSELVNNLVPGQRLTIDGFIGTPTSFLQLRTESGGKVVIDNFVISYVGEAPDDSFTMPTATYGDLFPDTTPYSGNKNAYTDTLLSLTFDSEPTLGSSGEVRIYNAADDTLVDVINIAADEDFIGFEGQDRQRKVAYRPASVVGNTLVIKPHTNALQYGQSYYVAISDGAVTGATLNGESFSGIGKSANWHFATRAAAPSGANVTVDDDGEADFRTVQGALNYVMQNVSSDTPSRITIRDGEYQEMLFLRGKNNVTLQGESQDNTVVYYDNFESFNSGSGKSEAPTAGTPSGGRSVFLVEGVDNLTLTNFTLKNSHIRSNDYSNQAETIYFNSDSGRLTAVDMSFVSEQDTLQLKGFSWFYNSLIAGNVDFIWGYVNTALFENSEIRTIGDSKNGNSDEDTAGGYILQARVPDISYKGFIFLNSSFTNGPGPIGNGVLDDSTYIARSGGSASYFDNITLINNRFDTHIATIGWAGEGVRDQPAPNPSPATAAAGWREYGSMDMQGNPLDLSSRQFAHILADSEVTELTSRTAIFSHFNNGEGWVPSEPDLPNVAPPPTLEAYGFAQYNYALTGGAGGTVVTVDNGADLQAALDSAANSNTPVTVYVDGTITDANNGGTGSPIEIKDMNDVSIIGVADRGEFDGIGILIRRANNVIIQNLKIHHVLTDGKDAISIEGDNGGSTTSNIWIDHNELYSTLSVDKDFYDGLVDSKRGAKNITISYNYLHDHWKASLHGHTENDVDSDNTERLITFHHNRFENIESRLPLFRYGHGHLYNNYYNQISSTAINSRIGAELQVENNVFENTQNPIVSFYSDVIGYWNTSGNLFGEGVTWTTPADGDVVAGPDATPTSSYEVPYDYVLDDAEVVKQRVINYSGVGKINQNADNIPSLN</sequence>
<dbReference type="PANTHER" id="PTHR31683">
    <property type="entry name" value="PECTATE LYASE 18-RELATED"/>
    <property type="match status" value="1"/>
</dbReference>
<evidence type="ECO:0000256" key="5">
    <source>
        <dbReference type="SAM" id="MobiDB-lite"/>
    </source>
</evidence>
<feature type="compositionally biased region" description="Low complexity" evidence="5">
    <location>
        <begin position="619"/>
        <end position="630"/>
    </location>
</feature>
<evidence type="ECO:0000313" key="8">
    <source>
        <dbReference type="EMBL" id="APD91459.1"/>
    </source>
</evidence>
<keyword evidence="1" id="KW-0378">Hydrolase</keyword>
<dbReference type="SUPFAM" id="SSF51126">
    <property type="entry name" value="Pectin lyase-like"/>
    <property type="match status" value="2"/>
</dbReference>
<dbReference type="PROSITE" id="PS51257">
    <property type="entry name" value="PROKAR_LIPOPROTEIN"/>
    <property type="match status" value="1"/>
</dbReference>
<organism evidence="8 9">
    <name type="scientific">Alteromonas mediterranea</name>
    <dbReference type="NCBI Taxonomy" id="314275"/>
    <lineage>
        <taxon>Bacteria</taxon>
        <taxon>Pseudomonadati</taxon>
        <taxon>Pseudomonadota</taxon>
        <taxon>Gammaproteobacteria</taxon>
        <taxon>Alteromonadales</taxon>
        <taxon>Alteromonadaceae</taxon>
        <taxon>Alteromonas/Salinimonas group</taxon>
        <taxon>Alteromonas</taxon>
    </lineage>
</organism>
<dbReference type="InterPro" id="IPR002022">
    <property type="entry name" value="Pec_lyase"/>
</dbReference>
<dbReference type="RefSeq" id="WP_071960228.1">
    <property type="nucleotide sequence ID" value="NZ_CP018024.1"/>
</dbReference>
<feature type="region of interest" description="Disordered" evidence="5">
    <location>
        <begin position="609"/>
        <end position="632"/>
    </location>
</feature>
<dbReference type="SMART" id="SM00656">
    <property type="entry name" value="Amb_all"/>
    <property type="match status" value="1"/>
</dbReference>
<accession>A0AAC9NT69</accession>
<evidence type="ECO:0000313" key="9">
    <source>
        <dbReference type="Proteomes" id="UP000182101"/>
    </source>
</evidence>
<evidence type="ECO:0000259" key="7">
    <source>
        <dbReference type="SMART" id="SM00656"/>
    </source>
</evidence>
<name>A0AAC9NT69_9ALTE</name>
<dbReference type="PANTHER" id="PTHR31683:SF18">
    <property type="entry name" value="PECTATE LYASE 21-RELATED"/>
    <property type="match status" value="1"/>
</dbReference>
<dbReference type="Gene3D" id="2.160.20.10">
    <property type="entry name" value="Single-stranded right-handed beta-helix, Pectin lyase-like"/>
    <property type="match status" value="2"/>
</dbReference>
<keyword evidence="4" id="KW-0119">Carbohydrate metabolism</keyword>
<dbReference type="GO" id="GO:0030599">
    <property type="term" value="F:pectinesterase activity"/>
    <property type="evidence" value="ECO:0007669"/>
    <property type="project" value="InterPro"/>
</dbReference>
<keyword evidence="6" id="KW-0732">Signal</keyword>
<dbReference type="GO" id="GO:0030570">
    <property type="term" value="F:pectate lyase activity"/>
    <property type="evidence" value="ECO:0007669"/>
    <property type="project" value="InterPro"/>
</dbReference>
<reference evidence="8 9" key="1">
    <citation type="submission" date="2016-11" db="EMBL/GenBank/DDBJ databases">
        <title>Networking in microbes: conjugative elements and plasmids in the genus Alteromonas.</title>
        <authorList>
            <person name="Lopez-Perez M."/>
            <person name="Ramon-Marco N."/>
            <person name="Rodriguez-Valera F."/>
        </authorList>
    </citation>
    <scope>NUCLEOTIDE SEQUENCE [LARGE SCALE GENOMIC DNA]</scope>
    <source>
        <strain evidence="8 9">CP48</strain>
    </source>
</reference>
<keyword evidence="4" id="KW-0964">Secreted</keyword>
<dbReference type="GO" id="GO:0005576">
    <property type="term" value="C:extracellular region"/>
    <property type="evidence" value="ECO:0007669"/>
    <property type="project" value="UniProtKB-SubCell"/>
</dbReference>
<dbReference type="Pfam" id="PF01095">
    <property type="entry name" value="Pectinesterase"/>
    <property type="match status" value="1"/>
</dbReference>
<keyword evidence="4" id="KW-0624">Polysaccharide degradation</keyword>
<evidence type="ECO:0000256" key="1">
    <source>
        <dbReference type="ARBA" id="ARBA00022801"/>
    </source>
</evidence>
<proteinExistence type="inferred from homology"/>
<comment type="subcellular location">
    <subcellularLocation>
        <location evidence="4">Secreted</location>
    </subcellularLocation>
</comment>
<comment type="similarity">
    <text evidence="4">Belongs to the polysaccharide lyase 1 family.</text>
</comment>
<dbReference type="Pfam" id="PF00544">
    <property type="entry name" value="Pectate_lyase_4"/>
    <property type="match status" value="1"/>
</dbReference>
<dbReference type="InterPro" id="IPR012334">
    <property type="entry name" value="Pectin_lyas_fold"/>
</dbReference>
<feature type="chain" id="PRO_5042227844" evidence="6">
    <location>
        <begin position="19"/>
        <end position="1739"/>
    </location>
</feature>
<dbReference type="Proteomes" id="UP000182101">
    <property type="component" value="Chromosome"/>
</dbReference>
<dbReference type="GO" id="GO:0042545">
    <property type="term" value="P:cell wall modification"/>
    <property type="evidence" value="ECO:0007669"/>
    <property type="project" value="InterPro"/>
</dbReference>
<dbReference type="InterPro" id="IPR011050">
    <property type="entry name" value="Pectin_lyase_fold/virulence"/>
</dbReference>
<feature type="signal peptide" evidence="6">
    <location>
        <begin position="1"/>
        <end position="18"/>
    </location>
</feature>
<keyword evidence="2" id="KW-0063">Aspartyl esterase</keyword>